<evidence type="ECO:0000313" key="1">
    <source>
        <dbReference type="EMBL" id="NYS95588.1"/>
    </source>
</evidence>
<dbReference type="EMBL" id="JACBYE010000098">
    <property type="protein sequence ID" value="NYS95588.1"/>
    <property type="molecule type" value="Genomic_DNA"/>
</dbReference>
<keyword evidence="2" id="KW-1185">Reference proteome</keyword>
<protein>
    <submittedName>
        <fullName evidence="1">Uncharacterized protein</fullName>
    </submittedName>
</protein>
<dbReference type="AlphaFoldDB" id="A0A853F3K8"/>
<name>A0A853F3K8_9MICO</name>
<sequence length="100" mass="11314">MGQEPFEVIIDALGSYAVSFIPDVHLVRIYSDEQDRTAHLEICLHDGSWERQSAAIDSMVEIRAMYLNELSISYEFDTETDDELSESARAGSQVFATHSR</sequence>
<dbReference type="RefSeq" id="WP_179914708.1">
    <property type="nucleotide sequence ID" value="NZ_JACBYE010000098.1"/>
</dbReference>
<dbReference type="Proteomes" id="UP000561011">
    <property type="component" value="Unassembled WGS sequence"/>
</dbReference>
<proteinExistence type="predicted"/>
<organism evidence="1 2">
    <name type="scientific">Sanguibacter inulinus</name>
    <dbReference type="NCBI Taxonomy" id="60922"/>
    <lineage>
        <taxon>Bacteria</taxon>
        <taxon>Bacillati</taxon>
        <taxon>Actinomycetota</taxon>
        <taxon>Actinomycetes</taxon>
        <taxon>Micrococcales</taxon>
        <taxon>Sanguibacteraceae</taxon>
        <taxon>Sanguibacter</taxon>
    </lineage>
</organism>
<reference evidence="1 2" key="1">
    <citation type="submission" date="2020-07" db="EMBL/GenBank/DDBJ databases">
        <title>MOT database genomes.</title>
        <authorList>
            <person name="Joseph S."/>
            <person name="Aduse-Opoku J."/>
            <person name="Hashim A."/>
            <person name="Wade W."/>
            <person name="Curtis M."/>
        </authorList>
    </citation>
    <scope>NUCLEOTIDE SEQUENCE [LARGE SCALE GENOMIC DNA]</scope>
    <source>
        <strain evidence="1 2">DSM 100099</strain>
    </source>
</reference>
<comment type="caution">
    <text evidence="1">The sequence shown here is derived from an EMBL/GenBank/DDBJ whole genome shotgun (WGS) entry which is preliminary data.</text>
</comment>
<evidence type="ECO:0000313" key="2">
    <source>
        <dbReference type="Proteomes" id="UP000561011"/>
    </source>
</evidence>
<gene>
    <name evidence="1" type="ORF">HZZ10_18985</name>
</gene>
<accession>A0A853F3K8</accession>